<evidence type="ECO:0000256" key="3">
    <source>
        <dbReference type="ARBA" id="ARBA00022679"/>
    </source>
</evidence>
<dbReference type="SUPFAM" id="SSF53335">
    <property type="entry name" value="S-adenosyl-L-methionine-dependent methyltransferases"/>
    <property type="match status" value="1"/>
</dbReference>
<evidence type="ECO:0000256" key="2">
    <source>
        <dbReference type="ARBA" id="ARBA00022603"/>
    </source>
</evidence>
<dbReference type="Pfam" id="PF02384">
    <property type="entry name" value="N6_Mtase"/>
    <property type="match status" value="1"/>
</dbReference>
<dbReference type="Pfam" id="PF18135">
    <property type="entry name" value="Type_ISP_C"/>
    <property type="match status" value="1"/>
</dbReference>
<gene>
    <name evidence="7" type="ORF">DSAG12_01284</name>
</gene>
<comment type="catalytic activity">
    <reaction evidence="4">
        <text>a 2'-deoxyadenosine in DNA + S-adenosyl-L-methionine = an N(6)-methyl-2'-deoxyadenosine in DNA + S-adenosyl-L-homocysteine + H(+)</text>
        <dbReference type="Rhea" id="RHEA:15197"/>
        <dbReference type="Rhea" id="RHEA-COMP:12418"/>
        <dbReference type="Rhea" id="RHEA-COMP:12419"/>
        <dbReference type="ChEBI" id="CHEBI:15378"/>
        <dbReference type="ChEBI" id="CHEBI:57856"/>
        <dbReference type="ChEBI" id="CHEBI:59789"/>
        <dbReference type="ChEBI" id="CHEBI:90615"/>
        <dbReference type="ChEBI" id="CHEBI:90616"/>
        <dbReference type="EC" id="2.1.1.72"/>
    </reaction>
</comment>
<evidence type="ECO:0000256" key="1">
    <source>
        <dbReference type="ARBA" id="ARBA00011900"/>
    </source>
</evidence>
<dbReference type="GO" id="GO:0032259">
    <property type="term" value="P:methylation"/>
    <property type="evidence" value="ECO:0007669"/>
    <property type="project" value="UniProtKB-KW"/>
</dbReference>
<evidence type="ECO:0000259" key="6">
    <source>
        <dbReference type="Pfam" id="PF18135"/>
    </source>
</evidence>
<feature type="domain" description="Type ISP restriction-modification enzyme LLaBIII C-terminal specificity" evidence="6">
    <location>
        <begin position="368"/>
        <end position="658"/>
    </location>
</feature>
<dbReference type="OrthoDB" id="45790at2157"/>
<evidence type="ECO:0000313" key="8">
    <source>
        <dbReference type="Proteomes" id="UP000321408"/>
    </source>
</evidence>
<dbReference type="PANTHER" id="PTHR33841:SF1">
    <property type="entry name" value="DNA METHYLTRANSFERASE A"/>
    <property type="match status" value="1"/>
</dbReference>
<reference evidence="7 8" key="2">
    <citation type="journal article" date="2024" name="Int. J. Syst. Evol. Microbiol.">
        <title>Promethearchaeum syntrophicum gen. nov., sp. nov., an anaerobic, obligately syntrophic archaeon, the first isolate of the lineage 'Asgard' archaea, and proposal of the new archaeal phylum Promethearchaeota phyl. nov. and kingdom Promethearchaeati regn. nov.</title>
        <authorList>
            <person name="Imachi H."/>
            <person name="Nobu M.K."/>
            <person name="Kato S."/>
            <person name="Takaki Y."/>
            <person name="Miyazaki M."/>
            <person name="Miyata M."/>
            <person name="Ogawara M."/>
            <person name="Saito Y."/>
            <person name="Sakai S."/>
            <person name="Tahara Y.O."/>
            <person name="Takano Y."/>
            <person name="Tasumi E."/>
            <person name="Uematsu K."/>
            <person name="Yoshimura T."/>
            <person name="Itoh T."/>
            <person name="Ohkuma M."/>
            <person name="Takai K."/>
        </authorList>
    </citation>
    <scope>NUCLEOTIDE SEQUENCE [LARGE SCALE GENOMIC DNA]</scope>
    <source>
        <strain evidence="7 8">MK-D1</strain>
    </source>
</reference>
<dbReference type="GO" id="GO:0003677">
    <property type="term" value="F:DNA binding"/>
    <property type="evidence" value="ECO:0007669"/>
    <property type="project" value="InterPro"/>
</dbReference>
<keyword evidence="2" id="KW-0489">Methyltransferase</keyword>
<dbReference type="EC" id="2.1.1.72" evidence="1"/>
<dbReference type="PRINTS" id="PR00507">
    <property type="entry name" value="N12N6MTFRASE"/>
</dbReference>
<dbReference type="InterPro" id="IPR050953">
    <property type="entry name" value="N4_N6_ade-DNA_methylase"/>
</dbReference>
<dbReference type="Gene3D" id="3.40.50.150">
    <property type="entry name" value="Vaccinia Virus protein VP39"/>
    <property type="match status" value="1"/>
</dbReference>
<dbReference type="InterPro" id="IPR029063">
    <property type="entry name" value="SAM-dependent_MTases_sf"/>
</dbReference>
<dbReference type="RefSeq" id="WP_147662366.1">
    <property type="nucleotide sequence ID" value="NZ_CP042905.2"/>
</dbReference>
<dbReference type="GO" id="GO:0008170">
    <property type="term" value="F:N-methyltransferase activity"/>
    <property type="evidence" value="ECO:0007669"/>
    <property type="project" value="InterPro"/>
</dbReference>
<protein>
    <recommendedName>
        <fullName evidence="1">site-specific DNA-methyltransferase (adenine-specific)</fullName>
        <ecNumber evidence="1">2.1.1.72</ecNumber>
    </recommendedName>
</protein>
<organism evidence="7 8">
    <name type="scientific">Promethearchaeum syntrophicum</name>
    <dbReference type="NCBI Taxonomy" id="2594042"/>
    <lineage>
        <taxon>Archaea</taxon>
        <taxon>Promethearchaeati</taxon>
        <taxon>Promethearchaeota</taxon>
        <taxon>Promethearchaeia</taxon>
        <taxon>Promethearchaeales</taxon>
        <taxon>Promethearchaeaceae</taxon>
        <taxon>Promethearchaeum</taxon>
    </lineage>
</organism>
<dbReference type="Proteomes" id="UP000321408">
    <property type="component" value="Chromosome"/>
</dbReference>
<dbReference type="PANTHER" id="PTHR33841">
    <property type="entry name" value="DNA METHYLTRANSFERASE YEEA-RELATED"/>
    <property type="match status" value="1"/>
</dbReference>
<dbReference type="GeneID" id="41329276"/>
<dbReference type="AlphaFoldDB" id="A0A5B9D882"/>
<accession>A0A5B9D882</accession>
<dbReference type="EMBL" id="CP042905">
    <property type="protein sequence ID" value="QEE15458.1"/>
    <property type="molecule type" value="Genomic_DNA"/>
</dbReference>
<evidence type="ECO:0000256" key="4">
    <source>
        <dbReference type="ARBA" id="ARBA00047942"/>
    </source>
</evidence>
<feature type="domain" description="DNA methylase adenine-specific" evidence="5">
    <location>
        <begin position="18"/>
        <end position="208"/>
    </location>
</feature>
<dbReference type="GO" id="GO:0009007">
    <property type="term" value="F:site-specific DNA-methyltransferase (adenine-specific) activity"/>
    <property type="evidence" value="ECO:0007669"/>
    <property type="project" value="UniProtKB-EC"/>
</dbReference>
<name>A0A5B9D882_9ARCH</name>
<dbReference type="KEGG" id="psyt:DSAG12_01284"/>
<keyword evidence="3" id="KW-0808">Transferase</keyword>
<evidence type="ECO:0000313" key="7">
    <source>
        <dbReference type="EMBL" id="QEE15458.1"/>
    </source>
</evidence>
<dbReference type="InterPro" id="IPR041635">
    <property type="entry name" value="Type_ISP_LLaBIII_C"/>
</dbReference>
<reference evidence="7 8" key="1">
    <citation type="journal article" date="2020" name="Nature">
        <title>Isolation of an archaeon at the prokaryote-eukaryote interface.</title>
        <authorList>
            <person name="Imachi H."/>
            <person name="Nobu M.K."/>
            <person name="Nakahara N."/>
            <person name="Morono Y."/>
            <person name="Ogawara M."/>
            <person name="Takaki Y."/>
            <person name="Takano Y."/>
            <person name="Uematsu K."/>
            <person name="Ikuta T."/>
            <person name="Ito M."/>
            <person name="Matsui Y."/>
            <person name="Miyazaki M."/>
            <person name="Murata K."/>
            <person name="Saito Y."/>
            <person name="Sakai S."/>
            <person name="Song C."/>
            <person name="Tasumi E."/>
            <person name="Yamanaka Y."/>
            <person name="Yamaguchi T."/>
            <person name="Kamagata Y."/>
            <person name="Tamaki H."/>
            <person name="Takai K."/>
        </authorList>
    </citation>
    <scope>NUCLEOTIDE SEQUENCE [LARGE SCALE GENOMIC DNA]</scope>
    <source>
        <strain evidence="7 8">MK-D1</strain>
    </source>
</reference>
<evidence type="ECO:0000259" key="5">
    <source>
        <dbReference type="Pfam" id="PF02384"/>
    </source>
</evidence>
<dbReference type="InterPro" id="IPR003356">
    <property type="entry name" value="DNA_methylase_A-5"/>
</dbReference>
<sequence length="701" mass="82056">MITSEDLLNKIENYGKYLEIIDPITAKEKGVVYTPEKIVDFMIESIDFLLMKFFNLKKGIRTENNLKYLDPAAGTNTFACGLLKYAKRRFLDEGPSHPIAQNAFDKWVKNGFLNNFYINEILKESYLLGHIRILSKLHELGLKLKSNELNLNSSLGNTFLNPNYLKKKDLNEVFVIMGNPPYNLSSQNNCPWINEKIMDYKNGLKERNKKIISDDYVKFLRFGQWKIEQAGTGILAMITNNRYLEGQMFSIMRKSLRKSFDHIYIVNLHGDMRKKETGNPFDIRIGVCIAFMVRIDNSLDKNAAIHYMDIPNPTREEKFSILSHGFNEERFKLLSETKKNYFVDIDTDLLDRYESFPSIDSFFVSSPTSGIMVGKDHLLLDTDRKNIETNLKLFFNKDFDRLDELKIKTQDSKSWKKKKVYSKTNLEQVLSKITLIQYRGFDFRYIAYDRSIVEGHRMGYIDQISNENPAITISKSSRKAHFCTAFISNKLIEKCFMSVTDTSYAFLLEKDGKPNINLPKLSYSCHGEDLFYYIYGILFSMTYRKRYDEYLLKGFPRIPITKDQNLFNEMSEIGKILARAHMLDIDNRKKFELSDISPDQWVVKDFYYSPEEECIHFNKSKTIWIKGITLPMWEFSIGNIPQLPQFLKSRKFSSVRKWNTLQRSLTHEELVIFLKICTAIDKTLKTLPNIDEIYKKIDILE</sequence>
<proteinExistence type="predicted"/>
<dbReference type="REBASE" id="685125">
    <property type="entry name" value="AarMKD1ORF1284P"/>
</dbReference>
<keyword evidence="8" id="KW-1185">Reference proteome</keyword>